<evidence type="ECO:0000256" key="2">
    <source>
        <dbReference type="ARBA" id="ARBA00012007"/>
    </source>
</evidence>
<evidence type="ECO:0000313" key="6">
    <source>
        <dbReference type="RefSeq" id="XP_005091553.1"/>
    </source>
</evidence>
<proteinExistence type="predicted"/>
<protein>
    <recommendedName>
        <fullName evidence="2">2'-phosphotransferase</fullName>
        <ecNumber evidence="2">2.7.1.160</ecNumber>
    </recommendedName>
</protein>
<name>A0ABM0JE17_APLCA</name>
<dbReference type="PANTHER" id="PTHR13382">
    <property type="entry name" value="MITOCHONDRIAL ATP SYNTHASE COUPLING FACTOR B"/>
    <property type="match status" value="1"/>
</dbReference>
<feature type="region of interest" description="Disordered" evidence="4">
    <location>
        <begin position="319"/>
        <end position="362"/>
    </location>
</feature>
<dbReference type="InterPro" id="IPR042080">
    <property type="entry name" value="RNA_2'-PTrans_N"/>
</dbReference>
<dbReference type="InterPro" id="IPR050648">
    <property type="entry name" value="F-box_LRR-repeat"/>
</dbReference>
<evidence type="ECO:0000313" key="5">
    <source>
        <dbReference type="Proteomes" id="UP000694888"/>
    </source>
</evidence>
<dbReference type="EC" id="2.7.1.160" evidence="2"/>
<dbReference type="Pfam" id="PF01885">
    <property type="entry name" value="PTS_2-RNA"/>
    <property type="match status" value="1"/>
</dbReference>
<dbReference type="Proteomes" id="UP000694888">
    <property type="component" value="Unplaced"/>
</dbReference>
<comment type="function">
    <text evidence="1">Catalyzes the last step of tRNA splicing, the transfer of the splice junction 2'-phosphate from ligated tRNA to NAD to produce ADP-ribose 1''-2'' cyclic phosphate.</text>
</comment>
<evidence type="ECO:0000256" key="3">
    <source>
        <dbReference type="ARBA" id="ARBA00047949"/>
    </source>
</evidence>
<reference evidence="6" key="1">
    <citation type="submission" date="2025-08" db="UniProtKB">
        <authorList>
            <consortium name="RefSeq"/>
        </authorList>
    </citation>
    <scope>IDENTIFICATION</scope>
</reference>
<dbReference type="InterPro" id="IPR002745">
    <property type="entry name" value="Ptrans_KptA/Tpt1"/>
</dbReference>
<accession>A0ABM0JE17</accession>
<feature type="compositionally biased region" description="Polar residues" evidence="4">
    <location>
        <begin position="333"/>
        <end position="348"/>
    </location>
</feature>
<dbReference type="InterPro" id="IPR032675">
    <property type="entry name" value="LRR_dom_sf"/>
</dbReference>
<dbReference type="Gene3D" id="3.80.10.10">
    <property type="entry name" value="Ribonuclease Inhibitor"/>
    <property type="match status" value="1"/>
</dbReference>
<dbReference type="GeneID" id="101851012"/>
<organism evidence="5 6">
    <name type="scientific">Aplysia californica</name>
    <name type="common">California sea hare</name>
    <dbReference type="NCBI Taxonomy" id="6500"/>
    <lineage>
        <taxon>Eukaryota</taxon>
        <taxon>Metazoa</taxon>
        <taxon>Spiralia</taxon>
        <taxon>Lophotrochozoa</taxon>
        <taxon>Mollusca</taxon>
        <taxon>Gastropoda</taxon>
        <taxon>Heterobranchia</taxon>
        <taxon>Euthyneura</taxon>
        <taxon>Tectipleura</taxon>
        <taxon>Aplysiida</taxon>
        <taxon>Aplysioidea</taxon>
        <taxon>Aplysiidae</taxon>
        <taxon>Aplysia</taxon>
    </lineage>
</organism>
<dbReference type="RefSeq" id="XP_005091553.1">
    <property type="nucleotide sequence ID" value="XM_005091496.3"/>
</dbReference>
<keyword evidence="5" id="KW-1185">Reference proteome</keyword>
<evidence type="ECO:0000256" key="4">
    <source>
        <dbReference type="SAM" id="MobiDB-lite"/>
    </source>
</evidence>
<feature type="compositionally biased region" description="Acidic residues" evidence="4">
    <location>
        <begin position="349"/>
        <end position="362"/>
    </location>
</feature>
<sequence length="362" mass="41025">MLLLSVTSVAALAYISRENSGKPMHHEPSEAEKEESMKRLGKRLTYILRYGALKEGLEVNENGYVKLEDLPTLGLLKYYTSDELLEHVKSSVSSRGGQRFDWREQNGTVFVRAAYLRNFEKSPYHPGTKVFTLGESCMTYVLKHLDDYDLEDFPDETIIRLMIRRLKRQKKLNSAALTALLVPTLTRLDMEDVYLTNKTLRTLWTQCPNLVAISFRNCGYIITDSVLAQLAKNLPNLQRLNLSGCDHLSSNCLSMLSKRLPHLHFLNISTGPRLTYEAVLSFIKSAKEMTFLDVYYLRTTPEENRTLVELAKEKGVELILRGPKPGQDGGKESGQSIDDSAQSNSDIENSGDEDDEDFDNDL</sequence>
<dbReference type="Gene3D" id="1.10.10.970">
    <property type="entry name" value="RNA 2'-phosphotransferase, Tpt1/KptA family, N-terminal domain"/>
    <property type="match status" value="1"/>
</dbReference>
<dbReference type="SUPFAM" id="SSF56399">
    <property type="entry name" value="ADP-ribosylation"/>
    <property type="match status" value="1"/>
</dbReference>
<dbReference type="SMART" id="SM00367">
    <property type="entry name" value="LRR_CC"/>
    <property type="match status" value="3"/>
</dbReference>
<dbReference type="SUPFAM" id="SSF52047">
    <property type="entry name" value="RNI-like"/>
    <property type="match status" value="1"/>
</dbReference>
<evidence type="ECO:0000256" key="1">
    <source>
        <dbReference type="ARBA" id="ARBA00003343"/>
    </source>
</evidence>
<gene>
    <name evidence="6" type="primary">LOC101851012</name>
</gene>
<dbReference type="InterPro" id="IPR006553">
    <property type="entry name" value="Leu-rich_rpt_Cys-con_subtyp"/>
</dbReference>
<comment type="catalytic activity">
    <reaction evidence="3">
        <text>2'-phospho-[ligated tRNA] + NAD(+) = mature tRNA + ADP-alpha-D-ribose 1'',2''-cyclic phosphate + nicotinamide</text>
        <dbReference type="Rhea" id="RHEA:23324"/>
        <dbReference type="Rhea" id="RHEA-COMP:11106"/>
        <dbReference type="Rhea" id="RHEA-COMP:11107"/>
        <dbReference type="ChEBI" id="CHEBI:17154"/>
        <dbReference type="ChEBI" id="CHEBI:57540"/>
        <dbReference type="ChEBI" id="CHEBI:76596"/>
        <dbReference type="ChEBI" id="CHEBI:82883"/>
        <dbReference type="ChEBI" id="CHEBI:85027"/>
        <dbReference type="EC" id="2.7.1.160"/>
    </reaction>
</comment>